<evidence type="ECO:0000313" key="2">
    <source>
        <dbReference type="Proteomes" id="UP000574690"/>
    </source>
</evidence>
<accession>A0A850C992</accession>
<organism evidence="1 2">
    <name type="scientific">Glycomyces artemisiae</name>
    <dbReference type="NCBI Taxonomy" id="1076443"/>
    <lineage>
        <taxon>Bacteria</taxon>
        <taxon>Bacillati</taxon>
        <taxon>Actinomycetota</taxon>
        <taxon>Actinomycetes</taxon>
        <taxon>Glycomycetales</taxon>
        <taxon>Glycomycetaceae</taxon>
        <taxon>Glycomyces</taxon>
    </lineage>
</organism>
<protein>
    <submittedName>
        <fullName evidence="1">Uncharacterized protein</fullName>
    </submittedName>
</protein>
<dbReference type="AlphaFoldDB" id="A0A850C992"/>
<evidence type="ECO:0000313" key="1">
    <source>
        <dbReference type="EMBL" id="NUQ88333.1"/>
    </source>
</evidence>
<gene>
    <name evidence="1" type="ORF">HOQ43_07710</name>
</gene>
<dbReference type="Proteomes" id="UP000574690">
    <property type="component" value="Unassembled WGS sequence"/>
</dbReference>
<proteinExistence type="predicted"/>
<sequence length="73" mass="7683">MTRHNINIDDAVWQIAAGSGNASAYIEKAVKERYLHELQDAAATVVAALPQSAVDDWTAWGASIADGTAGGDR</sequence>
<dbReference type="EMBL" id="JABFXE010000328">
    <property type="protein sequence ID" value="NUQ88333.1"/>
    <property type="molecule type" value="Genomic_DNA"/>
</dbReference>
<comment type="caution">
    <text evidence="1">The sequence shown here is derived from an EMBL/GenBank/DDBJ whole genome shotgun (WGS) entry which is preliminary data.</text>
</comment>
<reference evidence="1 2" key="1">
    <citation type="submission" date="2020-05" db="EMBL/GenBank/DDBJ databases">
        <title>DNA-SIP metagenomic assembled genomes.</title>
        <authorList>
            <person name="Yu J."/>
        </authorList>
    </citation>
    <scope>NUCLEOTIDE SEQUENCE [LARGE SCALE GENOMIC DNA]</scope>
    <source>
        <strain evidence="1">Bin5.27</strain>
    </source>
</reference>
<name>A0A850C992_9ACTN</name>